<protein>
    <recommendedName>
        <fullName evidence="3">4'-phosphopantetheinyl transferase domain-containing protein</fullName>
    </recommendedName>
</protein>
<dbReference type="PANTHER" id="PTHR12215:SF10">
    <property type="entry name" value="L-AMINOADIPATE-SEMIALDEHYDE DEHYDROGENASE-PHOSPHOPANTETHEINYL TRANSFERASE"/>
    <property type="match status" value="1"/>
</dbReference>
<comment type="caution">
    <text evidence="4">The sequence shown here is derived from an EMBL/GenBank/DDBJ whole genome shotgun (WGS) entry which is preliminary data.</text>
</comment>
<evidence type="ECO:0000256" key="2">
    <source>
        <dbReference type="ARBA" id="ARBA00022679"/>
    </source>
</evidence>
<evidence type="ECO:0000313" key="4">
    <source>
        <dbReference type="EMBL" id="GAA4328165.1"/>
    </source>
</evidence>
<evidence type="ECO:0000259" key="3">
    <source>
        <dbReference type="Pfam" id="PF01648"/>
    </source>
</evidence>
<proteinExistence type="inferred from homology"/>
<dbReference type="InterPro" id="IPR050559">
    <property type="entry name" value="P-Pant_transferase_sf"/>
</dbReference>
<dbReference type="Proteomes" id="UP001501725">
    <property type="component" value="Unassembled WGS sequence"/>
</dbReference>
<evidence type="ECO:0000256" key="1">
    <source>
        <dbReference type="ARBA" id="ARBA00010990"/>
    </source>
</evidence>
<organism evidence="4 5">
    <name type="scientific">Flaviaesturariibacter amylovorans</name>
    <dbReference type="NCBI Taxonomy" id="1084520"/>
    <lineage>
        <taxon>Bacteria</taxon>
        <taxon>Pseudomonadati</taxon>
        <taxon>Bacteroidota</taxon>
        <taxon>Chitinophagia</taxon>
        <taxon>Chitinophagales</taxon>
        <taxon>Chitinophagaceae</taxon>
        <taxon>Flaviaestuariibacter</taxon>
    </lineage>
</organism>
<comment type="similarity">
    <text evidence="1">Belongs to the P-Pant transferase superfamily. Gsp/Sfp/HetI/AcpT family.</text>
</comment>
<feature type="domain" description="4'-phosphopantetheinyl transferase" evidence="3">
    <location>
        <begin position="98"/>
        <end position="180"/>
    </location>
</feature>
<name>A0ABP8GPW3_9BACT</name>
<dbReference type="SUPFAM" id="SSF56214">
    <property type="entry name" value="4'-phosphopantetheinyl transferase"/>
    <property type="match status" value="2"/>
</dbReference>
<gene>
    <name evidence="4" type="ORF">GCM10023184_17900</name>
</gene>
<dbReference type="Pfam" id="PF01648">
    <property type="entry name" value="ACPS"/>
    <property type="match status" value="1"/>
</dbReference>
<dbReference type="InterPro" id="IPR008278">
    <property type="entry name" value="4-PPantetheinyl_Trfase_dom"/>
</dbReference>
<dbReference type="PANTHER" id="PTHR12215">
    <property type="entry name" value="PHOSPHOPANTETHEINE TRANSFERASE"/>
    <property type="match status" value="1"/>
</dbReference>
<reference evidence="5" key="1">
    <citation type="journal article" date="2019" name="Int. J. Syst. Evol. Microbiol.">
        <title>The Global Catalogue of Microorganisms (GCM) 10K type strain sequencing project: providing services to taxonomists for standard genome sequencing and annotation.</title>
        <authorList>
            <consortium name="The Broad Institute Genomics Platform"/>
            <consortium name="The Broad Institute Genome Sequencing Center for Infectious Disease"/>
            <person name="Wu L."/>
            <person name="Ma J."/>
        </authorList>
    </citation>
    <scope>NUCLEOTIDE SEQUENCE [LARGE SCALE GENOMIC DNA]</scope>
    <source>
        <strain evidence="5">JCM 17919</strain>
    </source>
</reference>
<sequence length="208" mass="23478">MPLFYQQAVDNDTQLAVWHLTEDEAFFDVPLQRAITHPHKRRQHLAGRYLLRLLCPEFPLDLIRIADTRKPFLDDEAFHFSVSHCGDYAAAIVSPVRRVGIDIELPTNKVQRIRHKFLSEGEEARIAAPGDVLAPVQLATLVWSAKEAAFKWYGKGNVDFRADMPVQALSLDADGHFTVGLRFGKELEQPLIAQGRLFDGLCLSFIAD</sequence>
<dbReference type="Gene3D" id="3.90.470.20">
    <property type="entry name" value="4'-phosphopantetheinyl transferase domain"/>
    <property type="match status" value="1"/>
</dbReference>
<accession>A0ABP8GPW3</accession>
<keyword evidence="5" id="KW-1185">Reference proteome</keyword>
<dbReference type="EMBL" id="BAABGY010000007">
    <property type="protein sequence ID" value="GAA4328165.1"/>
    <property type="molecule type" value="Genomic_DNA"/>
</dbReference>
<dbReference type="InterPro" id="IPR037143">
    <property type="entry name" value="4-PPantetheinyl_Trfase_dom_sf"/>
</dbReference>
<dbReference type="RefSeq" id="WP_345255196.1">
    <property type="nucleotide sequence ID" value="NZ_BAABGY010000007.1"/>
</dbReference>
<keyword evidence="2" id="KW-0808">Transferase</keyword>
<evidence type="ECO:0000313" key="5">
    <source>
        <dbReference type="Proteomes" id="UP001501725"/>
    </source>
</evidence>